<feature type="domain" description="DUF5745" evidence="3">
    <location>
        <begin position="81"/>
        <end position="122"/>
    </location>
</feature>
<proteinExistence type="predicted"/>
<evidence type="ECO:0000313" key="5">
    <source>
        <dbReference type="WBParaSite" id="maker-uti_cns_0004526-snap-gene-0.2-mRNA-1"/>
    </source>
</evidence>
<keyword evidence="4" id="KW-1185">Reference proteome</keyword>
<dbReference type="PANTHER" id="PTHR22545">
    <property type="entry name" value="CENTROSOMAL PROTEIN OF 95 KDA"/>
    <property type="match status" value="1"/>
</dbReference>
<dbReference type="Proteomes" id="UP000095280">
    <property type="component" value="Unplaced"/>
</dbReference>
<protein>
    <submittedName>
        <fullName evidence="5">DUF5745 domain-containing protein</fullName>
    </submittedName>
</protein>
<evidence type="ECO:0000256" key="2">
    <source>
        <dbReference type="SAM" id="MobiDB-lite"/>
    </source>
</evidence>
<feature type="coiled-coil region" evidence="1">
    <location>
        <begin position="478"/>
        <end position="512"/>
    </location>
</feature>
<feature type="compositionally biased region" description="Basic and acidic residues" evidence="2">
    <location>
        <begin position="250"/>
        <end position="261"/>
    </location>
</feature>
<dbReference type="AlphaFoldDB" id="A0A1I8H4Z7"/>
<feature type="compositionally biased region" description="Gly residues" evidence="2">
    <location>
        <begin position="278"/>
        <end position="287"/>
    </location>
</feature>
<dbReference type="PANTHER" id="PTHR22545:SF0">
    <property type="entry name" value="CENTROSOMAL PROTEIN OF 95 KDA"/>
    <property type="match status" value="1"/>
</dbReference>
<feature type="region of interest" description="Disordered" evidence="2">
    <location>
        <begin position="369"/>
        <end position="417"/>
    </location>
</feature>
<dbReference type="InterPro" id="IPR026619">
    <property type="entry name" value="CEP95"/>
</dbReference>
<feature type="region of interest" description="Disordered" evidence="2">
    <location>
        <begin position="213"/>
        <end position="287"/>
    </location>
</feature>
<keyword evidence="1" id="KW-0175">Coiled coil</keyword>
<feature type="compositionally biased region" description="Basic and acidic residues" evidence="2">
    <location>
        <begin position="369"/>
        <end position="382"/>
    </location>
</feature>
<name>A0A1I8H4Z7_9PLAT</name>
<evidence type="ECO:0000259" key="3">
    <source>
        <dbReference type="Pfam" id="PF19016"/>
    </source>
</evidence>
<feature type="region of interest" description="Disordered" evidence="2">
    <location>
        <begin position="449"/>
        <end position="474"/>
    </location>
</feature>
<accession>A0A1I8H4Z7</accession>
<organism evidence="4 5">
    <name type="scientific">Macrostomum lignano</name>
    <dbReference type="NCBI Taxonomy" id="282301"/>
    <lineage>
        <taxon>Eukaryota</taxon>
        <taxon>Metazoa</taxon>
        <taxon>Spiralia</taxon>
        <taxon>Lophotrochozoa</taxon>
        <taxon>Platyhelminthes</taxon>
        <taxon>Rhabditophora</taxon>
        <taxon>Macrostomorpha</taxon>
        <taxon>Macrostomida</taxon>
        <taxon>Macrostomidae</taxon>
        <taxon>Macrostomum</taxon>
    </lineage>
</organism>
<feature type="region of interest" description="Disordered" evidence="2">
    <location>
        <begin position="145"/>
        <end position="192"/>
    </location>
</feature>
<dbReference type="GO" id="GO:0000922">
    <property type="term" value="C:spindle pole"/>
    <property type="evidence" value="ECO:0007669"/>
    <property type="project" value="InterPro"/>
</dbReference>
<evidence type="ECO:0000256" key="1">
    <source>
        <dbReference type="SAM" id="Coils"/>
    </source>
</evidence>
<evidence type="ECO:0000313" key="4">
    <source>
        <dbReference type="Proteomes" id="UP000095280"/>
    </source>
</evidence>
<dbReference type="Pfam" id="PF19016">
    <property type="entry name" value="DUF5745"/>
    <property type="match status" value="1"/>
</dbReference>
<sequence length="680" mass="75780">FQEDHDSFLTAGGSGFGGHVAMATDLLRRLPGRQQQQQLRSLDDLGDVVEFFSEVFALTCPEAATSVLDEGGGADGLDKLRGIIDSLADDVIGVSLSHIRPEDVLARDRTAVGNLVEIFHGLAEFAPDLEAAAEPPRTSAIEAAVDARPPPRAAADEFRPATPPRPSENSKRQQTAAAAAHIDYDSPALEMPPSLRRSYEQLHRLADRTLRLSREAVTAPAPAASRLEDDSEDSDAGDKFQRGQQLRWRRASEGAEFRNDNTESDEAPDDAASASDGGDSGVGGGGGEGGGRGGLCCGLPATSPRARLAGYAEEHAVRVEEERMRLRRLQRERQLRLAAEAGGRADGRDTAAAAETAMLTERRRQLEAAYRQSERQLRDEVGGGRGRGGGLIKSRARQCPIKQAKQQRQRRPAAHGDPQLLPELLSEFPFLDVSEATLRQMRDRLDRHSRHMAATAASASRGAGGRGNKAAAVVTDAERRQRLLVESLRREAAAAERQREQSERRAAAIRVRALDRERRSESAKARQYYDQFVARQRARMLAKRSVEEQVFRRLFTEALQLQRQRIREHRTRARDHQAELHKRTADEVASMENFYRDRFAMLAESLATERRELQVRERAHDHLVRGLSRDLRRRMETEVRDIQEQLARDQDDAHFRQLDADQVLARLYSRMAEPPRLHAV</sequence>
<dbReference type="GO" id="GO:0005813">
    <property type="term" value="C:centrosome"/>
    <property type="evidence" value="ECO:0007669"/>
    <property type="project" value="InterPro"/>
</dbReference>
<reference evidence="5" key="1">
    <citation type="submission" date="2016-11" db="UniProtKB">
        <authorList>
            <consortium name="WormBaseParasite"/>
        </authorList>
    </citation>
    <scope>IDENTIFICATION</scope>
</reference>
<dbReference type="InterPro" id="IPR044039">
    <property type="entry name" value="DUF5745"/>
</dbReference>
<dbReference type="WBParaSite" id="maker-uti_cns_0004526-snap-gene-0.2-mRNA-1">
    <property type="protein sequence ID" value="maker-uti_cns_0004526-snap-gene-0.2-mRNA-1"/>
    <property type="gene ID" value="maker-uti_cns_0004526-snap-gene-0.2"/>
</dbReference>